<reference evidence="1" key="1">
    <citation type="submission" date="2016-04" db="EMBL/GenBank/DDBJ databases">
        <title>Fast-growing isolate from the root nodules of Vavilovia formosa.</title>
        <authorList>
            <person name="Kimeklis A."/>
            <person name="Safronova V."/>
            <person name="Belimov A."/>
            <person name="Andronov E."/>
        </authorList>
    </citation>
    <scope>NUCLEOTIDE SEQUENCE [LARGE SCALE GENOMIC DNA]</scope>
    <source>
        <strain evidence="1">Vaf-46</strain>
    </source>
</reference>
<accession>A0A179B9U0</accession>
<sequence>MDQPDDEYHSPDEAIAAFRQLSKEEQRNLVGSARACLAGSGFATPNELISEAYVRIAEGRRKWRTSKTFIQFLKGVVRSLASDGDFLPEERKLVRRNKGSAIVTSEHLDTITIEEDDGELAEKIRNEQVLSSLEARFSGDEEMELLLMGIRENLIGKDLQEAIGVDAKRLEALRTRLNRELKKLAAEFGAKEGQS</sequence>
<comment type="caution">
    <text evidence="1">The sequence shown here is derived from an EMBL/GenBank/DDBJ whole genome shotgun (WGS) entry which is preliminary data.</text>
</comment>
<dbReference type="AlphaFoldDB" id="A0A179B9U0"/>
<organism evidence="1">
    <name type="scientific">Rhizobium leguminosarum</name>
    <dbReference type="NCBI Taxonomy" id="384"/>
    <lineage>
        <taxon>Bacteria</taxon>
        <taxon>Pseudomonadati</taxon>
        <taxon>Pseudomonadota</taxon>
        <taxon>Alphaproteobacteria</taxon>
        <taxon>Hyphomicrobiales</taxon>
        <taxon>Rhizobiaceae</taxon>
        <taxon>Rhizobium/Agrobacterium group</taxon>
        <taxon>Rhizobium</taxon>
    </lineage>
</organism>
<name>A0A179B9U0_RHILE</name>
<gene>
    <name evidence="1" type="ORF">A4U53_35560</name>
</gene>
<protein>
    <submittedName>
        <fullName evidence="1">Transposase</fullName>
    </submittedName>
</protein>
<dbReference type="EMBL" id="LWBS01000463">
    <property type="protein sequence ID" value="OAP88115.1"/>
    <property type="molecule type" value="Genomic_DNA"/>
</dbReference>
<evidence type="ECO:0000313" key="1">
    <source>
        <dbReference type="EMBL" id="OAP88115.1"/>
    </source>
</evidence>
<proteinExistence type="predicted"/>